<reference evidence="2 3" key="1">
    <citation type="submission" date="2022-07" db="EMBL/GenBank/DDBJ databases">
        <title>Mucilaginibacter sp. JC4.</title>
        <authorList>
            <person name="Le V."/>
            <person name="Ko S.-R."/>
            <person name="Ahn C.-Y."/>
            <person name="Oh H.-M."/>
        </authorList>
    </citation>
    <scope>NUCLEOTIDE SEQUENCE [LARGE SCALE GENOMIC DNA]</scope>
    <source>
        <strain evidence="2 3">JC4</strain>
    </source>
</reference>
<dbReference type="Proteomes" id="UP001204376">
    <property type="component" value="Unassembled WGS sequence"/>
</dbReference>
<proteinExistence type="predicted"/>
<organism evidence="2 3">
    <name type="scientific">Mucilaginibacter aquariorum</name>
    <dbReference type="NCBI Taxonomy" id="2967225"/>
    <lineage>
        <taxon>Bacteria</taxon>
        <taxon>Pseudomonadati</taxon>
        <taxon>Bacteroidota</taxon>
        <taxon>Sphingobacteriia</taxon>
        <taxon>Sphingobacteriales</taxon>
        <taxon>Sphingobacteriaceae</taxon>
        <taxon>Mucilaginibacter</taxon>
    </lineage>
</organism>
<evidence type="ECO:0000256" key="1">
    <source>
        <dbReference type="SAM" id="SignalP"/>
    </source>
</evidence>
<sequence length="169" mass="18711">MKNLFFTLLFISASFSAYAQYSAQIKNGADILAKATLNGDYKTLVDYTYPKAVAMAGGKQSMISLIIKGMDDMKKNGQGFKLVTTGEPGKVYRSGKELHSVVPQYMEMIYKNGYLSFSTSMLAVSQDDGKTWSYISAGNIAPERLKSMFPDLNKNLVIIKSTEPVFHTE</sequence>
<keyword evidence="3" id="KW-1185">Reference proteome</keyword>
<gene>
    <name evidence="2" type="ORF">NPE20_22855</name>
</gene>
<comment type="caution">
    <text evidence="2">The sequence shown here is derived from an EMBL/GenBank/DDBJ whole genome shotgun (WGS) entry which is preliminary data.</text>
</comment>
<feature type="signal peptide" evidence="1">
    <location>
        <begin position="1"/>
        <end position="19"/>
    </location>
</feature>
<dbReference type="EMBL" id="JANHOH010000010">
    <property type="protein sequence ID" value="MCQ6960838.1"/>
    <property type="molecule type" value="Genomic_DNA"/>
</dbReference>
<evidence type="ECO:0000313" key="3">
    <source>
        <dbReference type="Proteomes" id="UP001204376"/>
    </source>
</evidence>
<accession>A0ABT1T8Q9</accession>
<feature type="chain" id="PRO_5045326852" description="DUF4252 domain-containing protein" evidence="1">
    <location>
        <begin position="20"/>
        <end position="169"/>
    </location>
</feature>
<evidence type="ECO:0008006" key="4">
    <source>
        <dbReference type="Google" id="ProtNLM"/>
    </source>
</evidence>
<dbReference type="RefSeq" id="WP_256541009.1">
    <property type="nucleotide sequence ID" value="NZ_JANHOH010000010.1"/>
</dbReference>
<name>A0ABT1T8Q9_9SPHI</name>
<keyword evidence="1" id="KW-0732">Signal</keyword>
<evidence type="ECO:0000313" key="2">
    <source>
        <dbReference type="EMBL" id="MCQ6960838.1"/>
    </source>
</evidence>
<protein>
    <recommendedName>
        <fullName evidence="4">DUF4252 domain-containing protein</fullName>
    </recommendedName>
</protein>